<feature type="transmembrane region" description="Helical" evidence="8">
    <location>
        <begin position="143"/>
        <end position="164"/>
    </location>
</feature>
<dbReference type="GO" id="GO:0009252">
    <property type="term" value="P:peptidoglycan biosynthetic process"/>
    <property type="evidence" value="ECO:0007669"/>
    <property type="project" value="UniProtKB-KW"/>
</dbReference>
<feature type="transmembrane region" description="Helical" evidence="8">
    <location>
        <begin position="62"/>
        <end position="86"/>
    </location>
</feature>
<evidence type="ECO:0000313" key="9">
    <source>
        <dbReference type="EMBL" id="ABW29803.1"/>
    </source>
</evidence>
<name>B0C3G9_ACAM1</name>
<comment type="subcellular location">
    <subcellularLocation>
        <location evidence="1">Cell membrane</location>
        <topology evidence="1">Multi-pass membrane protein</topology>
    </subcellularLocation>
</comment>
<keyword evidence="5" id="KW-0573">Peptidoglycan synthesis</keyword>
<keyword evidence="6 8" id="KW-1133">Transmembrane helix</keyword>
<dbReference type="GO" id="GO:0015648">
    <property type="term" value="F:lipid-linked peptidoglycan transporter activity"/>
    <property type="evidence" value="ECO:0007669"/>
    <property type="project" value="TreeGrafter"/>
</dbReference>
<keyword evidence="10" id="KW-1185">Reference proteome</keyword>
<protein>
    <submittedName>
        <fullName evidence="9">Virulence factor MviN, putative</fullName>
    </submittedName>
</protein>
<dbReference type="Proteomes" id="UP000000268">
    <property type="component" value="Chromosome"/>
</dbReference>
<reference evidence="9 10" key="1">
    <citation type="journal article" date="2008" name="Proc. Natl. Acad. Sci. U.S.A.">
        <title>Niche adaptation and genome expansion in the chlorophyll d-producing cyanobacterium Acaryochloris marina.</title>
        <authorList>
            <person name="Swingley W.D."/>
            <person name="Chen M."/>
            <person name="Cheung P.C."/>
            <person name="Conrad A.L."/>
            <person name="Dejesa L.C."/>
            <person name="Hao J."/>
            <person name="Honchak B.M."/>
            <person name="Karbach L.E."/>
            <person name="Kurdoglu A."/>
            <person name="Lahiri S."/>
            <person name="Mastrian S.D."/>
            <person name="Miyashita H."/>
            <person name="Page L."/>
            <person name="Ramakrishna P."/>
            <person name="Satoh S."/>
            <person name="Sattley W.M."/>
            <person name="Shimada Y."/>
            <person name="Taylor H.L."/>
            <person name="Tomo T."/>
            <person name="Tsuchiya T."/>
            <person name="Wang Z.T."/>
            <person name="Raymond J."/>
            <person name="Mimuro M."/>
            <person name="Blankenship R.E."/>
            <person name="Touchman J.W."/>
        </authorList>
    </citation>
    <scope>NUCLEOTIDE SEQUENCE [LARGE SCALE GENOMIC DNA]</scope>
    <source>
        <strain evidence="10">MBIC 11017</strain>
    </source>
</reference>
<feature type="transmembrane region" description="Helical" evidence="8">
    <location>
        <begin position="365"/>
        <end position="386"/>
    </location>
</feature>
<keyword evidence="4" id="KW-0133">Cell shape</keyword>
<feature type="transmembrane region" description="Helical" evidence="8">
    <location>
        <begin position="327"/>
        <end position="345"/>
    </location>
</feature>
<dbReference type="AlphaFoldDB" id="B0C3G9"/>
<dbReference type="InterPro" id="IPR004268">
    <property type="entry name" value="MurJ"/>
</dbReference>
<dbReference type="InterPro" id="IPR051050">
    <property type="entry name" value="Lipid_II_flippase_MurJ/MviN"/>
</dbReference>
<feature type="transmembrane region" description="Helical" evidence="8">
    <location>
        <begin position="398"/>
        <end position="417"/>
    </location>
</feature>
<dbReference type="GO" id="GO:0005886">
    <property type="term" value="C:plasma membrane"/>
    <property type="evidence" value="ECO:0007669"/>
    <property type="project" value="UniProtKB-SubCell"/>
</dbReference>
<evidence type="ECO:0000256" key="1">
    <source>
        <dbReference type="ARBA" id="ARBA00004651"/>
    </source>
</evidence>
<dbReference type="GO" id="GO:0034204">
    <property type="term" value="P:lipid translocation"/>
    <property type="evidence" value="ECO:0007669"/>
    <property type="project" value="TreeGrafter"/>
</dbReference>
<evidence type="ECO:0000313" key="10">
    <source>
        <dbReference type="Proteomes" id="UP000000268"/>
    </source>
</evidence>
<sequence>MEQSKPQKLFSSLKKIKNSSLNNQIFSATLIVVMLTVGVKIASFIKDLVVAWRFGTRDELDAFLIALVVPSLLSNVVASSFNSALIPTYIQLRETRGISAANKLFSNLMVCVLIILSLLSILMLGFAHLYLPLLAAGFDEQKLALTFRILCIISPIILLDGIICNWRAVLNAEENFTVAGVAPIFTPIVTIILLIQVHSWGVYTLAVGLCAGMILEILAIGLTLSRKGIPLIPKWQGWDDNLTHIFKQYLLVLSGAVLLCSAVPIDQAMAAMLSPGSVASLNYGNKVIAAPMGLFTSGLTASIIPYCSKMYANGDWIKIRQTFRQNLGLIVLIGISLTILTILFSEPIVQFIFQRGSFVEKDTKIVSQIQSLYSLQIPFYIGNLFLIRLASSIKQNHLLLWVSGLDLIINIILNYIFINMIGIKGIALSTSIVYVFSFFFLFLKINKYTSQEANNLNAANH</sequence>
<dbReference type="OrthoDB" id="9804143at2"/>
<gene>
    <name evidence="9" type="ordered locus">AM1_4832</name>
</gene>
<evidence type="ECO:0000256" key="8">
    <source>
        <dbReference type="SAM" id="Phobius"/>
    </source>
</evidence>
<keyword evidence="2" id="KW-1003">Cell membrane</keyword>
<evidence type="ECO:0000256" key="6">
    <source>
        <dbReference type="ARBA" id="ARBA00022989"/>
    </source>
</evidence>
<dbReference type="STRING" id="329726.AM1_4832"/>
<feature type="transmembrane region" description="Helical" evidence="8">
    <location>
        <begin position="201"/>
        <end position="224"/>
    </location>
</feature>
<accession>B0C3G9</accession>
<feature type="transmembrane region" description="Helical" evidence="8">
    <location>
        <begin position="21"/>
        <end position="42"/>
    </location>
</feature>
<feature type="transmembrane region" description="Helical" evidence="8">
    <location>
        <begin position="176"/>
        <end position="195"/>
    </location>
</feature>
<organism evidence="9 10">
    <name type="scientific">Acaryochloris marina (strain MBIC 11017)</name>
    <dbReference type="NCBI Taxonomy" id="329726"/>
    <lineage>
        <taxon>Bacteria</taxon>
        <taxon>Bacillati</taxon>
        <taxon>Cyanobacteriota</taxon>
        <taxon>Cyanophyceae</taxon>
        <taxon>Acaryochloridales</taxon>
        <taxon>Acaryochloridaceae</taxon>
        <taxon>Acaryochloris</taxon>
    </lineage>
</organism>
<dbReference type="EMBL" id="CP000828">
    <property type="protein sequence ID" value="ABW29803.1"/>
    <property type="molecule type" value="Genomic_DNA"/>
</dbReference>
<dbReference type="PRINTS" id="PR01806">
    <property type="entry name" value="VIRFACTRMVIN"/>
</dbReference>
<evidence type="ECO:0000256" key="4">
    <source>
        <dbReference type="ARBA" id="ARBA00022960"/>
    </source>
</evidence>
<dbReference type="GO" id="GO:0008360">
    <property type="term" value="P:regulation of cell shape"/>
    <property type="evidence" value="ECO:0007669"/>
    <property type="project" value="UniProtKB-KW"/>
</dbReference>
<keyword evidence="3 8" id="KW-0812">Transmembrane</keyword>
<feature type="transmembrane region" description="Helical" evidence="8">
    <location>
        <begin position="287"/>
        <end position="307"/>
    </location>
</feature>
<dbReference type="eggNOG" id="COG0728">
    <property type="taxonomic scope" value="Bacteria"/>
</dbReference>
<feature type="transmembrane region" description="Helical" evidence="8">
    <location>
        <begin position="245"/>
        <end position="265"/>
    </location>
</feature>
<evidence type="ECO:0000256" key="2">
    <source>
        <dbReference type="ARBA" id="ARBA00022475"/>
    </source>
</evidence>
<dbReference type="RefSeq" id="WP_012165082.1">
    <property type="nucleotide sequence ID" value="NC_009925.1"/>
</dbReference>
<evidence type="ECO:0000256" key="7">
    <source>
        <dbReference type="ARBA" id="ARBA00023136"/>
    </source>
</evidence>
<proteinExistence type="predicted"/>
<dbReference type="Pfam" id="PF03023">
    <property type="entry name" value="MurJ"/>
    <property type="match status" value="1"/>
</dbReference>
<evidence type="ECO:0000256" key="3">
    <source>
        <dbReference type="ARBA" id="ARBA00022692"/>
    </source>
</evidence>
<dbReference type="PANTHER" id="PTHR47019">
    <property type="entry name" value="LIPID II FLIPPASE MURJ"/>
    <property type="match status" value="1"/>
</dbReference>
<dbReference type="HOGENOM" id="CLU_006797_4_2_3"/>
<dbReference type="KEGG" id="amr:AM1_4832"/>
<evidence type="ECO:0000256" key="5">
    <source>
        <dbReference type="ARBA" id="ARBA00022984"/>
    </source>
</evidence>
<feature type="transmembrane region" description="Helical" evidence="8">
    <location>
        <begin position="423"/>
        <end position="443"/>
    </location>
</feature>
<dbReference type="PANTHER" id="PTHR47019:SF1">
    <property type="entry name" value="LIPID II FLIPPASE MURJ"/>
    <property type="match status" value="1"/>
</dbReference>
<keyword evidence="7 8" id="KW-0472">Membrane</keyword>
<feature type="transmembrane region" description="Helical" evidence="8">
    <location>
        <begin position="107"/>
        <end position="131"/>
    </location>
</feature>